<dbReference type="PATRIC" id="fig|761659.10.peg.2873"/>
<protein>
    <submittedName>
        <fullName evidence="4">O-methyltransferase</fullName>
        <ecNumber evidence="4">2.1.1.-</ecNumber>
    </submittedName>
</protein>
<dbReference type="EMBL" id="FP565814">
    <property type="protein sequence ID" value="CBH25555.1"/>
    <property type="molecule type" value="Genomic_DNA"/>
</dbReference>
<dbReference type="Pfam" id="PF01596">
    <property type="entry name" value="Methyltransf_3"/>
    <property type="match status" value="1"/>
</dbReference>
<dbReference type="HOGENOM" id="CLU_067676_5_1_10"/>
<proteinExistence type="predicted"/>
<dbReference type="GO" id="GO:0008171">
    <property type="term" value="F:O-methyltransferase activity"/>
    <property type="evidence" value="ECO:0007669"/>
    <property type="project" value="InterPro"/>
</dbReference>
<evidence type="ECO:0000313" key="4">
    <source>
        <dbReference type="EMBL" id="CBH25555.1"/>
    </source>
</evidence>
<keyword evidence="3" id="KW-0949">S-adenosyl-L-methionine</keyword>
<dbReference type="PANTHER" id="PTHR10509:SF14">
    <property type="entry name" value="CAFFEOYL-COA O-METHYLTRANSFERASE 3-RELATED"/>
    <property type="match status" value="1"/>
</dbReference>
<dbReference type="InterPro" id="IPR050362">
    <property type="entry name" value="Cation-dep_OMT"/>
</dbReference>
<dbReference type="EC" id="2.1.1.-" evidence="4"/>
<dbReference type="InterPro" id="IPR002935">
    <property type="entry name" value="SAM_O-MeTrfase"/>
</dbReference>
<gene>
    <name evidence="4" type="primary">mdmC</name>
    <name evidence="4" type="ordered locus">SRM_02634</name>
</gene>
<dbReference type="SUPFAM" id="SSF53335">
    <property type="entry name" value="S-adenosyl-L-methionine-dependent methyltransferases"/>
    <property type="match status" value="1"/>
</dbReference>
<dbReference type="GO" id="GO:0008757">
    <property type="term" value="F:S-adenosylmethionine-dependent methyltransferase activity"/>
    <property type="evidence" value="ECO:0007669"/>
    <property type="project" value="TreeGrafter"/>
</dbReference>
<evidence type="ECO:0000256" key="3">
    <source>
        <dbReference type="ARBA" id="ARBA00022691"/>
    </source>
</evidence>
<keyword evidence="1 4" id="KW-0489">Methyltransferase</keyword>
<organism evidence="4 5">
    <name type="scientific">Salinibacter ruber (strain M8)</name>
    <dbReference type="NCBI Taxonomy" id="761659"/>
    <lineage>
        <taxon>Bacteria</taxon>
        <taxon>Pseudomonadati</taxon>
        <taxon>Rhodothermota</taxon>
        <taxon>Rhodothermia</taxon>
        <taxon>Rhodothermales</taxon>
        <taxon>Salinibacteraceae</taxon>
        <taxon>Salinibacter</taxon>
    </lineage>
</organism>
<evidence type="ECO:0000256" key="1">
    <source>
        <dbReference type="ARBA" id="ARBA00022603"/>
    </source>
</evidence>
<reference evidence="5" key="2">
    <citation type="submission" date="2010-04" db="EMBL/GenBank/DDBJ databases">
        <title>Genome sequence of Salinibacter ruber M8.</title>
        <authorList>
            <consortium name="Genoscope"/>
        </authorList>
    </citation>
    <scope>NUCLEOTIDE SEQUENCE [LARGE SCALE GENOMIC DNA]</scope>
    <source>
        <strain evidence="5">M8</strain>
    </source>
</reference>
<accession>D5HC00</accession>
<name>D5HC00_SALRM</name>
<dbReference type="PANTHER" id="PTHR10509">
    <property type="entry name" value="O-METHYLTRANSFERASE-RELATED"/>
    <property type="match status" value="1"/>
</dbReference>
<evidence type="ECO:0000313" key="5">
    <source>
        <dbReference type="Proteomes" id="UP000000933"/>
    </source>
</evidence>
<dbReference type="PROSITE" id="PS51682">
    <property type="entry name" value="SAM_OMT_I"/>
    <property type="match status" value="1"/>
</dbReference>
<dbReference type="Gene3D" id="3.40.50.150">
    <property type="entry name" value="Vaccinia Virus protein VP39"/>
    <property type="match status" value="1"/>
</dbReference>
<sequence>MCPVRLPRVDGARSEWGGTMEGIAAASYFARTGKRISAIDRGGPERVLPWRRGGRGARAGRRGDEAGNVALATSCGQCHCTHFSTHPTMSTQSIGLPDELHEYLLSVSLREPEVMQRLREETAEHPRSNMQIAPEQGQFLQFLVQLIGARRTIEVGVFTGYSALAVASVLPPTGTLVACDVSEEYTTVARRYWEEAGVADRIDLRIAPAEETLAALIDDGQDGTFDFSFIDADKEGYDTYYEQSLRLLRPGGVIALDNVFRSGQVADPDVKDESVRAIQRLNEKIHDDERVDLSMLPLADGVTLAMKR</sequence>
<dbReference type="Proteomes" id="UP000000933">
    <property type="component" value="Chromosome"/>
</dbReference>
<dbReference type="CDD" id="cd02440">
    <property type="entry name" value="AdoMet_MTases"/>
    <property type="match status" value="1"/>
</dbReference>
<dbReference type="AlphaFoldDB" id="D5HC00"/>
<dbReference type="KEGG" id="srm:SRM_02634"/>
<evidence type="ECO:0000256" key="2">
    <source>
        <dbReference type="ARBA" id="ARBA00022679"/>
    </source>
</evidence>
<reference evidence="4 5" key="1">
    <citation type="journal article" date="2010" name="ISME J.">
        <title>Fine-scale evolution: genomic, phenotypic and ecological differentiation in two coexisting Salinibacter ruber strains.</title>
        <authorList>
            <person name="Pena A."/>
            <person name="Teeling H."/>
            <person name="Huerta-Cepas J."/>
            <person name="Santos F."/>
            <person name="Yarza P."/>
            <person name="Brito-Echeverria J."/>
            <person name="Lucio M."/>
            <person name="Schmitt-Kopplin P."/>
            <person name="Meseguer I."/>
            <person name="Schenowitz C."/>
            <person name="Dossat C."/>
            <person name="Barbe V."/>
            <person name="Dopazo J."/>
            <person name="Rossello-Mora R."/>
            <person name="Schuler M."/>
            <person name="Glockner F.O."/>
            <person name="Amann R."/>
            <person name="Gabaldon T."/>
            <person name="Anton J."/>
        </authorList>
    </citation>
    <scope>NUCLEOTIDE SEQUENCE [LARGE SCALE GENOMIC DNA]</scope>
    <source>
        <strain evidence="4 5">M8</strain>
    </source>
</reference>
<dbReference type="GO" id="GO:0032259">
    <property type="term" value="P:methylation"/>
    <property type="evidence" value="ECO:0007669"/>
    <property type="project" value="UniProtKB-KW"/>
</dbReference>
<dbReference type="InterPro" id="IPR029063">
    <property type="entry name" value="SAM-dependent_MTases_sf"/>
</dbReference>
<keyword evidence="2 4" id="KW-0808">Transferase</keyword>